<sequence>MSECQNVPVFKQFPVIIFICTDVCGSEGFGLYTVYDHAIQTREIILAKLIFSRFCFRSISAEKPDQNQKRMGYLKFVFSWNPDYCRIDEKRNAISVLTILILILLLGCQIDYDLDRPIPFSRNKVQMGSNSPVGCL</sequence>
<accession>A0A1T2CG41</accession>
<dbReference type="Proteomes" id="UP000190962">
    <property type="component" value="Unassembled WGS sequence"/>
</dbReference>
<keyword evidence="1" id="KW-0472">Membrane</keyword>
<feature type="transmembrane region" description="Helical" evidence="1">
    <location>
        <begin position="93"/>
        <end position="112"/>
    </location>
</feature>
<reference evidence="2 3" key="1">
    <citation type="submission" date="2016-11" db="EMBL/GenBank/DDBJ databases">
        <title>Mixed transmission modes and dynamic genome evolution in an obligate animal-bacterial symbiosis.</title>
        <authorList>
            <person name="Russell S.L."/>
            <person name="Corbett-Detig R.B."/>
            <person name="Cavanaugh C.M."/>
        </authorList>
    </citation>
    <scope>NUCLEOTIDE SEQUENCE [LARGE SCALE GENOMIC DNA]</scope>
    <source>
        <strain evidence="2">MA-KB16</strain>
    </source>
</reference>
<evidence type="ECO:0000313" key="3">
    <source>
        <dbReference type="Proteomes" id="UP000190962"/>
    </source>
</evidence>
<evidence type="ECO:0000313" key="2">
    <source>
        <dbReference type="EMBL" id="OOY33762.1"/>
    </source>
</evidence>
<comment type="caution">
    <text evidence="2">The sequence shown here is derived from an EMBL/GenBank/DDBJ whole genome shotgun (WGS) entry which is preliminary data.</text>
</comment>
<dbReference type="EMBL" id="MPNX01000052">
    <property type="protein sequence ID" value="OOY33762.1"/>
    <property type="molecule type" value="Genomic_DNA"/>
</dbReference>
<protein>
    <submittedName>
        <fullName evidence="2">Uncharacterized protein</fullName>
    </submittedName>
</protein>
<keyword evidence="1" id="KW-1133">Transmembrane helix</keyword>
<proteinExistence type="predicted"/>
<gene>
    <name evidence="2" type="ORF">BOV88_13550</name>
</gene>
<organism evidence="2 3">
    <name type="scientific">Solemya velum gill symbiont</name>
    <dbReference type="NCBI Taxonomy" id="2340"/>
    <lineage>
        <taxon>Bacteria</taxon>
        <taxon>Pseudomonadati</taxon>
        <taxon>Pseudomonadota</taxon>
        <taxon>Gammaproteobacteria</taxon>
        <taxon>sulfur-oxidizing symbionts</taxon>
    </lineage>
</organism>
<name>A0A1T2CG41_SOVGS</name>
<evidence type="ECO:0000256" key="1">
    <source>
        <dbReference type="SAM" id="Phobius"/>
    </source>
</evidence>
<keyword evidence="1" id="KW-0812">Transmembrane</keyword>
<dbReference type="AlphaFoldDB" id="A0A1T2CG41"/>